<reference evidence="1" key="1">
    <citation type="submission" date="2021-02" db="EMBL/GenBank/DDBJ databases">
        <authorList>
            <person name="Nowell W R."/>
        </authorList>
    </citation>
    <scope>NUCLEOTIDE SEQUENCE</scope>
</reference>
<organism evidence="1 2">
    <name type="scientific">Rotaria socialis</name>
    <dbReference type="NCBI Taxonomy" id="392032"/>
    <lineage>
        <taxon>Eukaryota</taxon>
        <taxon>Metazoa</taxon>
        <taxon>Spiralia</taxon>
        <taxon>Gnathifera</taxon>
        <taxon>Rotifera</taxon>
        <taxon>Eurotatoria</taxon>
        <taxon>Bdelloidea</taxon>
        <taxon>Philodinida</taxon>
        <taxon>Philodinidae</taxon>
        <taxon>Rotaria</taxon>
    </lineage>
</organism>
<accession>A0A822FGK4</accession>
<evidence type="ECO:0000313" key="2">
    <source>
        <dbReference type="Proteomes" id="UP000663848"/>
    </source>
</evidence>
<evidence type="ECO:0000313" key="1">
    <source>
        <dbReference type="EMBL" id="CAF5129469.1"/>
    </source>
</evidence>
<feature type="non-terminal residue" evidence="1">
    <location>
        <position position="1"/>
    </location>
</feature>
<protein>
    <submittedName>
        <fullName evidence="1">Uncharacterized protein</fullName>
    </submittedName>
</protein>
<dbReference type="Proteomes" id="UP000663848">
    <property type="component" value="Unassembled WGS sequence"/>
</dbReference>
<dbReference type="AlphaFoldDB" id="A0A822FGK4"/>
<comment type="caution">
    <text evidence="1">The sequence shown here is derived from an EMBL/GenBank/DDBJ whole genome shotgun (WGS) entry which is preliminary data.</text>
</comment>
<name>A0A822FGK4_9BILA</name>
<sequence length="53" mass="5382">SSTLNIKQAASLAAVIALILTTAGSQTAATKLSLTSSCRMSTPNQILSMVTTN</sequence>
<dbReference type="EMBL" id="CAJOBR010084050">
    <property type="protein sequence ID" value="CAF5129469.1"/>
    <property type="molecule type" value="Genomic_DNA"/>
</dbReference>
<gene>
    <name evidence="1" type="ORF">QYT958_LOCUS46676</name>
</gene>
<proteinExistence type="predicted"/>